<dbReference type="InterPro" id="IPR036865">
    <property type="entry name" value="CRAL-TRIO_dom_sf"/>
</dbReference>
<dbReference type="PANTHER" id="PTHR10174">
    <property type="entry name" value="ALPHA-TOCOPHEROL TRANSFER PROTEIN-RELATED"/>
    <property type="match status" value="1"/>
</dbReference>
<dbReference type="InterPro" id="IPR001251">
    <property type="entry name" value="CRAL-TRIO_dom"/>
</dbReference>
<evidence type="ECO:0000313" key="3">
    <source>
        <dbReference type="Proteomes" id="UP000324832"/>
    </source>
</evidence>
<sequence length="364" mass="41852">EGQSVADRAVCINNYCLRTRQQIASVLTTDDRDVRITSQYYHLPLPLLAYRCYCRSGEVTMRQGEPIEFPIEEEYKKSHGVTAEDVTLLRRWLQTQPHLPEQYITDLDLVLAYHSCNRSTEVTKQLIDLNYTLRTSITDYFQARNDDGDLQRILNNFLILPLPGRSNDGNAILYSQLINIDVTAFSCTDLVKGLLLILDVWQYEEGTWPGLELVVNFSNYSLGHIARIDIRNIQLFACYFQEAIPLQLKRIHLISAPSYIDKLLALAKPFLSNQLRDNLHVYKDGVTALEKFMPAHSFPKDVGGDYKTVNECKDDVLKKLQASASFFVAESKKRVSEELRPVEQRRGREHEHLSYGSFKKLDID</sequence>
<protein>
    <recommendedName>
        <fullName evidence="1">CRAL-TRIO domain-containing protein</fullName>
    </recommendedName>
</protein>
<evidence type="ECO:0000313" key="2">
    <source>
        <dbReference type="EMBL" id="VVD00755.1"/>
    </source>
</evidence>
<dbReference type="SUPFAM" id="SSF52087">
    <property type="entry name" value="CRAL/TRIO domain"/>
    <property type="match status" value="1"/>
</dbReference>
<dbReference type="GO" id="GO:0016020">
    <property type="term" value="C:membrane"/>
    <property type="evidence" value="ECO:0007669"/>
    <property type="project" value="TreeGrafter"/>
</dbReference>
<accession>A0A5E4QU42</accession>
<proteinExistence type="predicted"/>
<dbReference type="PROSITE" id="PS50191">
    <property type="entry name" value="CRAL_TRIO"/>
    <property type="match status" value="1"/>
</dbReference>
<dbReference type="CDD" id="cd00170">
    <property type="entry name" value="SEC14"/>
    <property type="match status" value="1"/>
</dbReference>
<evidence type="ECO:0000259" key="1">
    <source>
        <dbReference type="PROSITE" id="PS50191"/>
    </source>
</evidence>
<dbReference type="GO" id="GO:1902936">
    <property type="term" value="F:phosphatidylinositol bisphosphate binding"/>
    <property type="evidence" value="ECO:0007669"/>
    <property type="project" value="TreeGrafter"/>
</dbReference>
<dbReference type="Proteomes" id="UP000324832">
    <property type="component" value="Unassembled WGS sequence"/>
</dbReference>
<organism evidence="2 3">
    <name type="scientific">Leptidea sinapis</name>
    <dbReference type="NCBI Taxonomy" id="189913"/>
    <lineage>
        <taxon>Eukaryota</taxon>
        <taxon>Metazoa</taxon>
        <taxon>Ecdysozoa</taxon>
        <taxon>Arthropoda</taxon>
        <taxon>Hexapoda</taxon>
        <taxon>Insecta</taxon>
        <taxon>Pterygota</taxon>
        <taxon>Neoptera</taxon>
        <taxon>Endopterygota</taxon>
        <taxon>Lepidoptera</taxon>
        <taxon>Glossata</taxon>
        <taxon>Ditrysia</taxon>
        <taxon>Papilionoidea</taxon>
        <taxon>Pieridae</taxon>
        <taxon>Dismorphiinae</taxon>
        <taxon>Leptidea</taxon>
    </lineage>
</organism>
<dbReference type="Pfam" id="PF00650">
    <property type="entry name" value="CRAL_TRIO"/>
    <property type="match status" value="1"/>
</dbReference>
<gene>
    <name evidence="2" type="ORF">LSINAPIS_LOCUS11328</name>
</gene>
<reference evidence="2 3" key="1">
    <citation type="submission" date="2017-07" db="EMBL/GenBank/DDBJ databases">
        <authorList>
            <person name="Talla V."/>
            <person name="Backstrom N."/>
        </authorList>
    </citation>
    <scope>NUCLEOTIDE SEQUENCE [LARGE SCALE GENOMIC DNA]</scope>
</reference>
<keyword evidence="3" id="KW-1185">Reference proteome</keyword>
<dbReference type="Gene3D" id="3.40.525.10">
    <property type="entry name" value="CRAL-TRIO lipid binding domain"/>
    <property type="match status" value="1"/>
</dbReference>
<dbReference type="SMART" id="SM00516">
    <property type="entry name" value="SEC14"/>
    <property type="match status" value="1"/>
</dbReference>
<feature type="domain" description="CRAL-TRIO" evidence="1">
    <location>
        <begin position="150"/>
        <end position="310"/>
    </location>
</feature>
<dbReference type="PANTHER" id="PTHR10174:SF213">
    <property type="entry name" value="CRAL-TRIO DOMAIN-CONTAINING PROTEIN"/>
    <property type="match status" value="1"/>
</dbReference>
<feature type="non-terminal residue" evidence="2">
    <location>
        <position position="1"/>
    </location>
</feature>
<dbReference type="AlphaFoldDB" id="A0A5E4QU42"/>
<name>A0A5E4QU42_9NEOP</name>
<dbReference type="EMBL" id="FZQP02004956">
    <property type="protein sequence ID" value="VVD00755.1"/>
    <property type="molecule type" value="Genomic_DNA"/>
</dbReference>